<comment type="cofactor">
    <cofactor evidence="1">
        <name>Mg(2+)</name>
        <dbReference type="ChEBI" id="CHEBI:18420"/>
    </cofactor>
</comment>
<comment type="similarity">
    <text evidence="2">Belongs to the CRISPR-associated endoribonuclease Cas2 protein family.</text>
</comment>
<gene>
    <name evidence="9" type="ORF">E6P07_03370</name>
</gene>
<evidence type="ECO:0000256" key="8">
    <source>
        <dbReference type="ARBA" id="ARBA00023118"/>
    </source>
</evidence>
<dbReference type="GO" id="GO:0004521">
    <property type="term" value="F:RNA endonuclease activity"/>
    <property type="evidence" value="ECO:0007669"/>
    <property type="project" value="InterPro"/>
</dbReference>
<keyword evidence="7" id="KW-0460">Magnesium</keyword>
<dbReference type="EMBL" id="CP039268">
    <property type="protein sequence ID" value="QGU32113.1"/>
    <property type="molecule type" value="Genomic_DNA"/>
</dbReference>
<evidence type="ECO:0000256" key="2">
    <source>
        <dbReference type="ARBA" id="ARBA00009959"/>
    </source>
</evidence>
<dbReference type="CDD" id="cd09725">
    <property type="entry name" value="Cas2_I_II_III"/>
    <property type="match status" value="1"/>
</dbReference>
<dbReference type="KEGG" id="ttp:E6P07_03370"/>
<evidence type="ECO:0000256" key="1">
    <source>
        <dbReference type="ARBA" id="ARBA00001946"/>
    </source>
</evidence>
<dbReference type="GO" id="GO:0016787">
    <property type="term" value="F:hydrolase activity"/>
    <property type="evidence" value="ECO:0007669"/>
    <property type="project" value="UniProtKB-KW"/>
</dbReference>
<evidence type="ECO:0000256" key="5">
    <source>
        <dbReference type="ARBA" id="ARBA00022759"/>
    </source>
</evidence>
<keyword evidence="5 9" id="KW-0255">Endonuclease</keyword>
<keyword evidence="8" id="KW-0051">Antiviral defense</keyword>
<dbReference type="GO" id="GO:0051607">
    <property type="term" value="P:defense response to virus"/>
    <property type="evidence" value="ECO:0007669"/>
    <property type="project" value="UniProtKB-KW"/>
</dbReference>
<reference evidence="9 10" key="1">
    <citation type="submission" date="2019-12" db="EMBL/GenBank/DDBJ databases">
        <title>The complete genome of the thermophilic, anoxygenic phototrophic gammaproteobacterium Thermochromatium tepidum.</title>
        <authorList>
            <person name="Sattley W.M."/>
            <person name="Swingley W.D."/>
            <person name="Burchell B.M."/>
            <person name="Gurbani S.A."/>
            <person name="Kujawa C.M."/>
            <person name="Nuccio D.A."/>
            <person name="Schladweiler J."/>
            <person name="Shaffer K.N."/>
            <person name="Stokes L.M."/>
            <person name="Touchman J.W."/>
            <person name="Blankenship R.E."/>
            <person name="Madigan M.T."/>
        </authorList>
    </citation>
    <scope>NUCLEOTIDE SEQUENCE [LARGE SCALE GENOMIC DNA]</scope>
    <source>
        <strain evidence="9 10">ATCC 43061</strain>
    </source>
</reference>
<evidence type="ECO:0000256" key="4">
    <source>
        <dbReference type="ARBA" id="ARBA00022723"/>
    </source>
</evidence>
<dbReference type="InterPro" id="IPR021127">
    <property type="entry name" value="CRISPR_associated_Cas2"/>
</dbReference>
<sequence>MSSRLAVFAYDIRDDRVRRHALETLREWRLDGQLSVHECQVDAIEARRLFEQLSNALDPATDAWLFTWVEGHRAVLARGKGRTTALQDGLLLAA</sequence>
<proteinExistence type="inferred from homology"/>
<dbReference type="OrthoDB" id="5769689at2"/>
<dbReference type="Gene3D" id="3.30.70.240">
    <property type="match status" value="1"/>
</dbReference>
<name>A0A6I6E612_THETI</name>
<keyword evidence="10" id="KW-1185">Reference proteome</keyword>
<accession>A0A6I6E612</accession>
<keyword evidence="6" id="KW-0378">Hydrolase</keyword>
<evidence type="ECO:0000256" key="6">
    <source>
        <dbReference type="ARBA" id="ARBA00022801"/>
    </source>
</evidence>
<dbReference type="Pfam" id="PF09827">
    <property type="entry name" value="CRISPR_Cas2"/>
    <property type="match status" value="1"/>
</dbReference>
<evidence type="ECO:0000313" key="10">
    <source>
        <dbReference type="Proteomes" id="UP000426424"/>
    </source>
</evidence>
<keyword evidence="3" id="KW-0540">Nuclease</keyword>
<protein>
    <submittedName>
        <fullName evidence="9">CRISPR-associated endonuclease Cas2</fullName>
    </submittedName>
</protein>
<dbReference type="InterPro" id="IPR019199">
    <property type="entry name" value="Virulence_VapD/CRISPR_Cas2"/>
</dbReference>
<evidence type="ECO:0000313" key="9">
    <source>
        <dbReference type="EMBL" id="QGU32113.1"/>
    </source>
</evidence>
<dbReference type="AlphaFoldDB" id="A0A6I6E612"/>
<evidence type="ECO:0000256" key="3">
    <source>
        <dbReference type="ARBA" id="ARBA00022722"/>
    </source>
</evidence>
<dbReference type="RefSeq" id="WP_153974312.1">
    <property type="nucleotide sequence ID" value="NZ_CP039268.1"/>
</dbReference>
<evidence type="ECO:0000256" key="7">
    <source>
        <dbReference type="ARBA" id="ARBA00022842"/>
    </source>
</evidence>
<organism evidence="9 10">
    <name type="scientific">Thermochromatium tepidum ATCC 43061</name>
    <dbReference type="NCBI Taxonomy" id="316276"/>
    <lineage>
        <taxon>Bacteria</taxon>
        <taxon>Pseudomonadati</taxon>
        <taxon>Pseudomonadota</taxon>
        <taxon>Gammaproteobacteria</taxon>
        <taxon>Chromatiales</taxon>
        <taxon>Chromatiaceae</taxon>
        <taxon>Thermochromatium</taxon>
    </lineage>
</organism>
<dbReference type="SUPFAM" id="SSF143430">
    <property type="entry name" value="TTP0101/SSO1404-like"/>
    <property type="match status" value="1"/>
</dbReference>
<dbReference type="Proteomes" id="UP000426424">
    <property type="component" value="Chromosome"/>
</dbReference>
<dbReference type="GO" id="GO:0043571">
    <property type="term" value="P:maintenance of CRISPR repeat elements"/>
    <property type="evidence" value="ECO:0007669"/>
    <property type="project" value="InterPro"/>
</dbReference>
<keyword evidence="4" id="KW-0479">Metal-binding</keyword>
<dbReference type="GO" id="GO:0046872">
    <property type="term" value="F:metal ion binding"/>
    <property type="evidence" value="ECO:0007669"/>
    <property type="project" value="UniProtKB-KW"/>
</dbReference>